<dbReference type="EMBL" id="JBDFQZ010000005">
    <property type="protein sequence ID" value="KAK9724592.1"/>
    <property type="molecule type" value="Genomic_DNA"/>
</dbReference>
<keyword evidence="1" id="KW-0067">ATP-binding</keyword>
<dbReference type="GO" id="GO:0005524">
    <property type="term" value="F:ATP binding"/>
    <property type="evidence" value="ECO:0007669"/>
    <property type="project" value="UniProtKB-KW"/>
</dbReference>
<feature type="region of interest" description="Disordered" evidence="2">
    <location>
        <begin position="30"/>
        <end position="72"/>
    </location>
</feature>
<dbReference type="PANTHER" id="PTHR10492:SF101">
    <property type="entry name" value="ATP-DEPENDENT DNA HELICASE"/>
    <property type="match status" value="1"/>
</dbReference>
<keyword evidence="1" id="KW-0378">Hydrolase</keyword>
<protein>
    <recommendedName>
        <fullName evidence="1">ATP-dependent DNA helicase</fullName>
        <ecNumber evidence="1">5.6.2.3</ecNumber>
    </recommendedName>
</protein>
<comment type="cofactor">
    <cofactor evidence="1">
        <name>Mg(2+)</name>
        <dbReference type="ChEBI" id="CHEBI:18420"/>
    </cofactor>
</comment>
<comment type="caution">
    <text evidence="6">The sequence shown here is derived from an EMBL/GenBank/DDBJ whole genome shotgun (WGS) entry which is preliminary data.</text>
</comment>
<dbReference type="Proteomes" id="UP001443914">
    <property type="component" value="Unassembled WGS sequence"/>
</dbReference>
<reference evidence="6" key="1">
    <citation type="submission" date="2024-03" db="EMBL/GenBank/DDBJ databases">
        <title>WGS assembly of Saponaria officinalis var. Norfolk2.</title>
        <authorList>
            <person name="Jenkins J."/>
            <person name="Shu S."/>
            <person name="Grimwood J."/>
            <person name="Barry K."/>
            <person name="Goodstein D."/>
            <person name="Schmutz J."/>
            <person name="Leebens-Mack J."/>
            <person name="Osbourn A."/>
        </authorList>
    </citation>
    <scope>NUCLEOTIDE SEQUENCE [LARGE SCALE GENOMIC DNA]</scope>
    <source>
        <strain evidence="6">JIC</strain>
    </source>
</reference>
<keyword evidence="1" id="KW-0347">Helicase</keyword>
<feature type="domain" description="DNA helicase Pif1-like DEAD-box helicase" evidence="3">
    <location>
        <begin position="1031"/>
        <end position="1252"/>
    </location>
</feature>
<evidence type="ECO:0000259" key="3">
    <source>
        <dbReference type="Pfam" id="PF05970"/>
    </source>
</evidence>
<dbReference type="Pfam" id="PF05970">
    <property type="entry name" value="PIF1"/>
    <property type="match status" value="1"/>
</dbReference>
<dbReference type="GO" id="GO:0016787">
    <property type="term" value="F:hydrolase activity"/>
    <property type="evidence" value="ECO:0007669"/>
    <property type="project" value="UniProtKB-KW"/>
</dbReference>
<evidence type="ECO:0000256" key="2">
    <source>
        <dbReference type="SAM" id="MobiDB-lite"/>
    </source>
</evidence>
<dbReference type="PANTHER" id="PTHR10492">
    <property type="match status" value="1"/>
</dbReference>
<dbReference type="GO" id="GO:0043139">
    <property type="term" value="F:5'-3' DNA helicase activity"/>
    <property type="evidence" value="ECO:0007669"/>
    <property type="project" value="UniProtKB-EC"/>
</dbReference>
<dbReference type="Gene3D" id="3.40.50.300">
    <property type="entry name" value="P-loop containing nucleotide triphosphate hydrolases"/>
    <property type="match status" value="1"/>
</dbReference>
<accession>A0AAW1KRJ9</accession>
<keyword evidence="1" id="KW-0234">DNA repair</keyword>
<keyword evidence="1" id="KW-0233">DNA recombination</keyword>
<comment type="similarity">
    <text evidence="1">Belongs to the helicase family.</text>
</comment>
<dbReference type="InterPro" id="IPR010285">
    <property type="entry name" value="DNA_helicase_pif1-like_DEAD"/>
</dbReference>
<evidence type="ECO:0000259" key="5">
    <source>
        <dbReference type="Pfam" id="PF21530"/>
    </source>
</evidence>
<keyword evidence="7" id="KW-1185">Reference proteome</keyword>
<keyword evidence="1" id="KW-0547">Nucleotide-binding</keyword>
<dbReference type="Pfam" id="PF14214">
    <property type="entry name" value="Helitron_like_N"/>
    <property type="match status" value="1"/>
</dbReference>
<name>A0AAW1KRJ9_SAPOF</name>
<comment type="catalytic activity">
    <reaction evidence="1">
        <text>ATP + H2O = ADP + phosphate + H(+)</text>
        <dbReference type="Rhea" id="RHEA:13065"/>
        <dbReference type="ChEBI" id="CHEBI:15377"/>
        <dbReference type="ChEBI" id="CHEBI:15378"/>
        <dbReference type="ChEBI" id="CHEBI:30616"/>
        <dbReference type="ChEBI" id="CHEBI:43474"/>
        <dbReference type="ChEBI" id="CHEBI:456216"/>
        <dbReference type="EC" id="5.6.2.3"/>
    </reaction>
</comment>
<proteinExistence type="inferred from homology"/>
<dbReference type="FunFam" id="3.40.50.300:FF:002884">
    <property type="entry name" value="ATP-dependent DNA helicase"/>
    <property type="match status" value="1"/>
</dbReference>
<dbReference type="Pfam" id="PF21530">
    <property type="entry name" value="Pif1_2B_dom"/>
    <property type="match status" value="1"/>
</dbReference>
<feature type="domain" description="Helitron helicase-like" evidence="4">
    <location>
        <begin position="389"/>
        <end position="572"/>
    </location>
</feature>
<evidence type="ECO:0000259" key="4">
    <source>
        <dbReference type="Pfam" id="PF14214"/>
    </source>
</evidence>
<dbReference type="InterPro" id="IPR025476">
    <property type="entry name" value="Helitron_helicase-like"/>
</dbReference>
<evidence type="ECO:0000313" key="6">
    <source>
        <dbReference type="EMBL" id="KAK9724592.1"/>
    </source>
</evidence>
<dbReference type="InterPro" id="IPR027417">
    <property type="entry name" value="P-loop_NTPase"/>
</dbReference>
<dbReference type="InterPro" id="IPR049163">
    <property type="entry name" value="Pif1-like_2B_dom"/>
</dbReference>
<dbReference type="GO" id="GO:0006281">
    <property type="term" value="P:DNA repair"/>
    <property type="evidence" value="ECO:0007669"/>
    <property type="project" value="UniProtKB-KW"/>
</dbReference>
<gene>
    <name evidence="6" type="ORF">RND81_05G085300</name>
</gene>
<sequence>MIMLEKKSKHINEERRNELRQTCAKSARYNRKRNLSDKRSRNCSSAVNMPTTHRSITAGDTSSSSITNDPLTTLAPELNRTSSTSNVASGDFETYWEIEDPVYSCKQCGAEMWYEERTCKATFPEEPTFSLCCRNGQVELPLLRNPPTLLGDLLSRQHPLSKHFIENIRAYNMMYSFTSMGGKIDHSINQGRGTYTFRMGGQNVHLIGSLLPSNTSTPKFCQLYIYDTEDEIRNRKNAVSVENPQQFDDRVIRLLKEMIDQHNPLAATFRMARDRLRVGVEGDVKLRLISRRQTDGRTYNLPTTSEVAALIVGDIGDTFDKRDIIIEQQCGRLKRISELHPSYLALQYPLLFPYGEDGFRLGIMHRDRRAVSSITSSNPHNKLTLREFFAFRIQDRAPDLESPTILQAGRLFQQFCVDGYTMVESQRLSYLRFNQRKLRSEKYKNLTNAVDRGDIEPSSSGSRIILPSTFLGGQGYMRENYQDTMTICKWYGYPDLFITFTCNPKWPEIVRFMKRKGLRPEDRPDILCRVFKMKLDNLLKDLKDLHIFGRTRGAVYTIEFQKRGLPHAHILLFLHRDDKFPQAEDVDRVICAEIPDPKHNVDLYEAVKEFMIHGPCGTSNRKSPCMIGSKCSKHFPKRYNERTTVDAEGYPIYRRRDNGITVEKNGVTLDNGYVVPYNSRLLLKYRAHINVEWCNQSKSIKYLFKYINKGYDRVTVQSSQMRQNDQNPEQVDEIQRYYDCRYISPCEAMWRIFGFDIHFRTPPVQRLSFHLPDEQSVLFDDVDPIDTVVNDPLIDRTMFLAWMECNSKYPEARELTYNEFPTKFVWHKDVREWSPRKKLFSIGRIYHVSPGCGEKYYMRTLLNFVKGPTCYEDIRTINGVLYPTFKEAYYALGLLGDDREYVDAIKEASFWGSGFYLRKLFSTLLLSGSLSKPELVWEKTWRLLSDDILYRQRNVHQNKDLQLSDEELKNYALIEIEASLQSNGSTLQKFENMPLPNCISLSNPENKLITDELSYDKELLRIEHNKLLSSLTDEQRRVYDEIIKAVHKGQGGLFFVYGYGGTGKTFIWRTLCAALRSKGEIVLPVASSGIAAILLPSGRTAHSRFGIPINISENSTCMGIKPGTHLTELLIKTRLIIWDEAPMMHKHCFEALDKSMRDVMRFSSDGDVDKPFGGKVVVFGGDFRQILPVVPKGSRQDIVYASINSSYLWSTCKVLKLTRNMRLQVGGSDNIDEIREFSEWILKLGDGLAGEPNDGEVNIDLPDDILIRDFVDPISAIVESTYPLLRDNLWNPKYFEDRAVLAPTHEIVEKINEYVLSLILGEERVYLSSDEISKDEGNTAFHDLYSTEFLNTIRCSGLPNHSIRLKVGATIMLLRNIDQSSGLCNGTRLVVTNLGDRVIRATVLTGSNKGERVHIPRITLTPSDSSKFPVKFQRRQFPIAVCFAMTINKSQGQSLSHVGLYLPRPVFSHGQLYVAVSRVTSKKGLKILICDKDGAALNSTMNVVYKEIFQNL</sequence>
<feature type="compositionally biased region" description="Polar residues" evidence="2">
    <location>
        <begin position="42"/>
        <end position="71"/>
    </location>
</feature>
<dbReference type="GO" id="GO:0006310">
    <property type="term" value="P:DNA recombination"/>
    <property type="evidence" value="ECO:0007669"/>
    <property type="project" value="UniProtKB-KW"/>
</dbReference>
<evidence type="ECO:0000256" key="1">
    <source>
        <dbReference type="RuleBase" id="RU363044"/>
    </source>
</evidence>
<organism evidence="6 7">
    <name type="scientific">Saponaria officinalis</name>
    <name type="common">Common soapwort</name>
    <name type="synonym">Lychnis saponaria</name>
    <dbReference type="NCBI Taxonomy" id="3572"/>
    <lineage>
        <taxon>Eukaryota</taxon>
        <taxon>Viridiplantae</taxon>
        <taxon>Streptophyta</taxon>
        <taxon>Embryophyta</taxon>
        <taxon>Tracheophyta</taxon>
        <taxon>Spermatophyta</taxon>
        <taxon>Magnoliopsida</taxon>
        <taxon>eudicotyledons</taxon>
        <taxon>Gunneridae</taxon>
        <taxon>Pentapetalae</taxon>
        <taxon>Caryophyllales</taxon>
        <taxon>Caryophyllaceae</taxon>
        <taxon>Caryophylleae</taxon>
        <taxon>Saponaria</taxon>
    </lineage>
</organism>
<dbReference type="GO" id="GO:0000723">
    <property type="term" value="P:telomere maintenance"/>
    <property type="evidence" value="ECO:0007669"/>
    <property type="project" value="InterPro"/>
</dbReference>
<dbReference type="EC" id="5.6.2.3" evidence="1"/>
<evidence type="ECO:0000313" key="7">
    <source>
        <dbReference type="Proteomes" id="UP001443914"/>
    </source>
</evidence>
<feature type="domain" description="DNA helicase Pif1-like 2B" evidence="5">
    <location>
        <begin position="1348"/>
        <end position="1394"/>
    </location>
</feature>
<keyword evidence="1" id="KW-0227">DNA damage</keyword>
<dbReference type="SUPFAM" id="SSF52540">
    <property type="entry name" value="P-loop containing nucleoside triphosphate hydrolases"/>
    <property type="match status" value="2"/>
</dbReference>
<dbReference type="CDD" id="cd18809">
    <property type="entry name" value="SF1_C_RecD"/>
    <property type="match status" value="1"/>
</dbReference>